<dbReference type="EMBL" id="CAKLBY020000058">
    <property type="protein sequence ID" value="CAK7921456.1"/>
    <property type="molecule type" value="Genomic_DNA"/>
</dbReference>
<sequence>MFATASDVTARWTVAEFQCRGSTGQTGRVALVGLHRPGGSSLQPSDVSGCCHRLRA</sequence>
<dbReference type="EMBL" id="CAKLBY020000058">
    <property type="protein sequence ID" value="CAK7921480.1"/>
    <property type="molecule type" value="Genomic_DNA"/>
</dbReference>
<organism evidence="3 4">
    <name type="scientific">Peronospora matthiolae</name>
    <dbReference type="NCBI Taxonomy" id="2874970"/>
    <lineage>
        <taxon>Eukaryota</taxon>
        <taxon>Sar</taxon>
        <taxon>Stramenopiles</taxon>
        <taxon>Oomycota</taxon>
        <taxon>Peronosporomycetes</taxon>
        <taxon>Peronosporales</taxon>
        <taxon>Peronosporaceae</taxon>
        <taxon>Peronospora</taxon>
    </lineage>
</organism>
<evidence type="ECO:0000313" key="4">
    <source>
        <dbReference type="Proteomes" id="UP001162060"/>
    </source>
</evidence>
<dbReference type="Proteomes" id="UP001162060">
    <property type="component" value="Unassembled WGS sequence"/>
</dbReference>
<evidence type="ECO:0000313" key="1">
    <source>
        <dbReference type="EMBL" id="CAK7895405.1"/>
    </source>
</evidence>
<accession>A0AAV1TJH4</accession>
<protein>
    <recommendedName>
        <fullName evidence="5">Polyketide synthase</fullName>
    </recommendedName>
</protein>
<proteinExistence type="predicted"/>
<comment type="caution">
    <text evidence="3">The sequence shown here is derived from an EMBL/GenBank/DDBJ whole genome shotgun (WGS) entry which is preliminary data.</text>
</comment>
<evidence type="ECO:0008006" key="5">
    <source>
        <dbReference type="Google" id="ProtNLM"/>
    </source>
</evidence>
<gene>
    <name evidence="1" type="ORF">PM001_LOCUS1039</name>
    <name evidence="2" type="ORF">PM001_LOCUS7151</name>
    <name evidence="3" type="ORF">PM001_LOCUS7163</name>
</gene>
<reference evidence="3" key="1">
    <citation type="submission" date="2024-01" db="EMBL/GenBank/DDBJ databases">
        <authorList>
            <person name="Webb A."/>
        </authorList>
    </citation>
    <scope>NUCLEOTIDE SEQUENCE</scope>
    <source>
        <strain evidence="3">Pm1</strain>
    </source>
</reference>
<dbReference type="AlphaFoldDB" id="A0AAV1TJH4"/>
<evidence type="ECO:0000313" key="3">
    <source>
        <dbReference type="EMBL" id="CAK7921480.1"/>
    </source>
</evidence>
<evidence type="ECO:0000313" key="2">
    <source>
        <dbReference type="EMBL" id="CAK7921456.1"/>
    </source>
</evidence>
<dbReference type="EMBL" id="CAKLBY020000004">
    <property type="protein sequence ID" value="CAK7895405.1"/>
    <property type="molecule type" value="Genomic_DNA"/>
</dbReference>
<name>A0AAV1TJH4_9STRA</name>